<dbReference type="GO" id="GO:0046872">
    <property type="term" value="F:metal ion binding"/>
    <property type="evidence" value="ECO:0007669"/>
    <property type="project" value="UniProtKB-KW"/>
</dbReference>
<comment type="cofactor">
    <cofactor evidence="2">
        <name>Mg(2+)</name>
        <dbReference type="ChEBI" id="CHEBI:18420"/>
    </cofactor>
</comment>
<dbReference type="GO" id="GO:0015938">
    <property type="term" value="P:coenzyme A catabolic process"/>
    <property type="evidence" value="ECO:0007669"/>
    <property type="project" value="TreeGrafter"/>
</dbReference>
<evidence type="ECO:0000256" key="3">
    <source>
        <dbReference type="ARBA" id="ARBA00022723"/>
    </source>
</evidence>
<dbReference type="STRING" id="765915.A0A1Y2HER2"/>
<name>A0A1Y2HER2_9FUNG</name>
<dbReference type="SUPFAM" id="SSF55811">
    <property type="entry name" value="Nudix"/>
    <property type="match status" value="1"/>
</dbReference>
<protein>
    <submittedName>
        <fullName evidence="8">NUDIX hydrolase domain-like protein</fullName>
    </submittedName>
</protein>
<dbReference type="PANTHER" id="PTHR12992:SF24">
    <property type="entry name" value="PEROXISOMAL COENZYME A DIPHOSPHATASE NUDT7"/>
    <property type="match status" value="1"/>
</dbReference>
<evidence type="ECO:0000259" key="7">
    <source>
        <dbReference type="PROSITE" id="PS51462"/>
    </source>
</evidence>
<dbReference type="Proteomes" id="UP000193411">
    <property type="component" value="Unassembled WGS sequence"/>
</dbReference>
<evidence type="ECO:0000256" key="1">
    <source>
        <dbReference type="ARBA" id="ARBA00001936"/>
    </source>
</evidence>
<evidence type="ECO:0000256" key="4">
    <source>
        <dbReference type="ARBA" id="ARBA00022801"/>
    </source>
</evidence>
<dbReference type="InterPro" id="IPR015797">
    <property type="entry name" value="NUDIX_hydrolase-like_dom_sf"/>
</dbReference>
<keyword evidence="6" id="KW-0464">Manganese</keyword>
<evidence type="ECO:0000313" key="9">
    <source>
        <dbReference type="Proteomes" id="UP000193411"/>
    </source>
</evidence>
<proteinExistence type="predicted"/>
<comment type="caution">
    <text evidence="8">The sequence shown here is derived from an EMBL/GenBank/DDBJ whole genome shotgun (WGS) entry which is preliminary data.</text>
</comment>
<accession>A0A1Y2HER2</accession>
<evidence type="ECO:0000313" key="8">
    <source>
        <dbReference type="EMBL" id="ORZ33056.1"/>
    </source>
</evidence>
<evidence type="ECO:0000256" key="2">
    <source>
        <dbReference type="ARBA" id="ARBA00001946"/>
    </source>
</evidence>
<comment type="cofactor">
    <cofactor evidence="1">
        <name>Mn(2+)</name>
        <dbReference type="ChEBI" id="CHEBI:29035"/>
    </cofactor>
</comment>
<dbReference type="GO" id="GO:0010945">
    <property type="term" value="F:coenzyme A diphosphatase activity"/>
    <property type="evidence" value="ECO:0007669"/>
    <property type="project" value="InterPro"/>
</dbReference>
<dbReference type="EMBL" id="MCFL01000039">
    <property type="protein sequence ID" value="ORZ33056.1"/>
    <property type="molecule type" value="Genomic_DNA"/>
</dbReference>
<keyword evidence="3" id="KW-0479">Metal-binding</keyword>
<evidence type="ECO:0000256" key="6">
    <source>
        <dbReference type="ARBA" id="ARBA00023211"/>
    </source>
</evidence>
<keyword evidence="9" id="KW-1185">Reference proteome</keyword>
<dbReference type="CDD" id="cd03426">
    <property type="entry name" value="NUDIX_CoAse_Nudt7"/>
    <property type="match status" value="1"/>
</dbReference>
<keyword evidence="5" id="KW-0460">Magnesium</keyword>
<dbReference type="InterPro" id="IPR000086">
    <property type="entry name" value="NUDIX_hydrolase_dom"/>
</dbReference>
<reference evidence="8 9" key="1">
    <citation type="submission" date="2016-07" db="EMBL/GenBank/DDBJ databases">
        <title>Pervasive Adenine N6-methylation of Active Genes in Fungi.</title>
        <authorList>
            <consortium name="DOE Joint Genome Institute"/>
            <person name="Mondo S.J."/>
            <person name="Dannebaum R.O."/>
            <person name="Kuo R.C."/>
            <person name="Labutti K."/>
            <person name="Haridas S."/>
            <person name="Kuo A."/>
            <person name="Salamov A."/>
            <person name="Ahrendt S.R."/>
            <person name="Lipzen A."/>
            <person name="Sullivan W."/>
            <person name="Andreopoulos W.B."/>
            <person name="Clum A."/>
            <person name="Lindquist E."/>
            <person name="Daum C."/>
            <person name="Ramamoorthy G.K."/>
            <person name="Gryganskyi A."/>
            <person name="Culley D."/>
            <person name="Magnuson J.K."/>
            <person name="James T.Y."/>
            <person name="O'Malley M.A."/>
            <person name="Stajich J.E."/>
            <person name="Spatafora J.W."/>
            <person name="Visel A."/>
            <person name="Grigoriev I.V."/>
        </authorList>
    </citation>
    <scope>NUCLEOTIDE SEQUENCE [LARGE SCALE GENOMIC DNA]</scope>
    <source>
        <strain evidence="8 9">PL171</strain>
    </source>
</reference>
<keyword evidence="4 8" id="KW-0378">Hydrolase</keyword>
<dbReference type="InterPro" id="IPR045121">
    <property type="entry name" value="CoAse"/>
</dbReference>
<dbReference type="AlphaFoldDB" id="A0A1Y2HER2"/>
<gene>
    <name evidence="8" type="ORF">BCR44DRAFT_125829</name>
</gene>
<dbReference type="Gene3D" id="3.90.79.10">
    <property type="entry name" value="Nucleoside Triphosphate Pyrophosphohydrolase"/>
    <property type="match status" value="1"/>
</dbReference>
<dbReference type="Pfam" id="PF00293">
    <property type="entry name" value="NUDIX"/>
    <property type="match status" value="1"/>
</dbReference>
<dbReference type="PROSITE" id="PS51462">
    <property type="entry name" value="NUDIX"/>
    <property type="match status" value="1"/>
</dbReference>
<dbReference type="OrthoDB" id="10260614at2759"/>
<organism evidence="8 9">
    <name type="scientific">Catenaria anguillulae PL171</name>
    <dbReference type="NCBI Taxonomy" id="765915"/>
    <lineage>
        <taxon>Eukaryota</taxon>
        <taxon>Fungi</taxon>
        <taxon>Fungi incertae sedis</taxon>
        <taxon>Blastocladiomycota</taxon>
        <taxon>Blastocladiomycetes</taxon>
        <taxon>Blastocladiales</taxon>
        <taxon>Catenariaceae</taxon>
        <taxon>Catenaria</taxon>
    </lineage>
</organism>
<feature type="domain" description="Nudix hydrolase" evidence="7">
    <location>
        <begin position="38"/>
        <end position="183"/>
    </location>
</feature>
<sequence length="264" mass="29680">MPRDRRPPAHNPATLTEVQEAVRQLTRFPPTLDNFNRPNKAGVLAGLFHCKKRGLTLIMTQRSSKLRSHSGEVAFPGGKWDSTDDSIIATAIREANEEIGLDPAHVHYLTTLPPNVSRINSLVYPVVAHLYPHLEGTIDAETFIVQYLEPNPDEVEAIFAVPLIMLVRDGPEHSSFDMQWLGTKWRFHEFMYAWPSQEAVEEGSARDKEGAGTFRVWGLTGGFAIYLAMIALDCRPDFEWMAPGQADSVAMVRLWKESNLNARL</sequence>
<evidence type="ECO:0000256" key="5">
    <source>
        <dbReference type="ARBA" id="ARBA00022842"/>
    </source>
</evidence>
<dbReference type="PANTHER" id="PTHR12992">
    <property type="entry name" value="NUDIX HYDROLASE"/>
    <property type="match status" value="1"/>
</dbReference>